<proteinExistence type="predicted"/>
<accession>A0A3B0TZF7</accession>
<organism evidence="2">
    <name type="scientific">hydrothermal vent metagenome</name>
    <dbReference type="NCBI Taxonomy" id="652676"/>
    <lineage>
        <taxon>unclassified sequences</taxon>
        <taxon>metagenomes</taxon>
        <taxon>ecological metagenomes</taxon>
    </lineage>
</organism>
<protein>
    <recommendedName>
        <fullName evidence="1">Polymerase/histidinol phosphatase N-terminal domain-containing protein</fullName>
    </recommendedName>
</protein>
<evidence type="ECO:0000313" key="2">
    <source>
        <dbReference type="EMBL" id="VAW23985.1"/>
    </source>
</evidence>
<gene>
    <name evidence="2" type="ORF">MNBD_BACTEROID01-2676</name>
</gene>
<feature type="domain" description="Polymerase/histidinol phosphatase N-terminal" evidence="1">
    <location>
        <begin position="40"/>
        <end position="117"/>
    </location>
</feature>
<dbReference type="InterPro" id="IPR052018">
    <property type="entry name" value="PHP_domain"/>
</dbReference>
<dbReference type="EMBL" id="UOEP01000204">
    <property type="protein sequence ID" value="VAW23985.1"/>
    <property type="molecule type" value="Genomic_DNA"/>
</dbReference>
<dbReference type="Pfam" id="PF16392">
    <property type="entry name" value="DUF5001"/>
    <property type="match status" value="1"/>
</dbReference>
<dbReference type="CDD" id="cd12112">
    <property type="entry name" value="PHP_HisPPase_Chlorobi_like"/>
    <property type="match status" value="1"/>
</dbReference>
<evidence type="ECO:0000259" key="1">
    <source>
        <dbReference type="SMART" id="SM00481"/>
    </source>
</evidence>
<reference evidence="2" key="1">
    <citation type="submission" date="2018-06" db="EMBL/GenBank/DDBJ databases">
        <authorList>
            <person name="Zhirakovskaya E."/>
        </authorList>
    </citation>
    <scope>NUCLEOTIDE SEQUENCE</scope>
</reference>
<dbReference type="AlphaFoldDB" id="A0A3B0TZF7"/>
<dbReference type="InterPro" id="IPR032165">
    <property type="entry name" value="DUF5001"/>
</dbReference>
<name>A0A3B0TZF7_9ZZZZ</name>
<dbReference type="Gene3D" id="3.20.20.140">
    <property type="entry name" value="Metal-dependent hydrolases"/>
    <property type="match status" value="1"/>
</dbReference>
<dbReference type="SMART" id="SM00481">
    <property type="entry name" value="POLIIIAc"/>
    <property type="match status" value="1"/>
</dbReference>
<sequence length="371" mass="42418">MFFNKLSQLLIAFLITLSLNAQQRKEIQIPDILGYKTLKCDFHMHTVFSDGLVWPTVRVQEAWLEGLDAIAITDHIEYHPHSSDITADYNRSYDIAEPAAERSGIILVRGAEITRSMPPGHLNVLFIKNANLLEREDVIDALKEARDQGAFIFWNHPGWKRQQPDSTLWWKEHTYLLKNNLLHGIEIYNSEEFYPEALTWANEKNLTILGNSDTHRPIQMHYDLNSTHRPITLVFAKEQNKSSLKEALFDRRTAVYVDNTLYGKADFLEPLFFASIHIKPSPVQLKNQGVASILITNTSDLDFELELVQPAVGFGCPETISLKAHHSTLVELTGNSEEVEQMKTLKMYYSVKNLFTAPDENLIVTLDINNL</sequence>
<dbReference type="SUPFAM" id="SSF89550">
    <property type="entry name" value="PHP domain-like"/>
    <property type="match status" value="1"/>
</dbReference>
<dbReference type="GO" id="GO:0035312">
    <property type="term" value="F:5'-3' DNA exonuclease activity"/>
    <property type="evidence" value="ECO:0007669"/>
    <property type="project" value="TreeGrafter"/>
</dbReference>
<dbReference type="PANTHER" id="PTHR42924:SF3">
    <property type="entry name" value="POLYMERASE_HISTIDINOL PHOSPHATASE N-TERMINAL DOMAIN-CONTAINING PROTEIN"/>
    <property type="match status" value="1"/>
</dbReference>
<dbReference type="InterPro" id="IPR003141">
    <property type="entry name" value="Pol/His_phosphatase_N"/>
</dbReference>
<dbReference type="InterPro" id="IPR016195">
    <property type="entry name" value="Pol/histidinol_Pase-like"/>
</dbReference>
<dbReference type="GO" id="GO:0004534">
    <property type="term" value="F:5'-3' RNA exonuclease activity"/>
    <property type="evidence" value="ECO:0007669"/>
    <property type="project" value="TreeGrafter"/>
</dbReference>
<dbReference type="PANTHER" id="PTHR42924">
    <property type="entry name" value="EXONUCLEASE"/>
    <property type="match status" value="1"/>
</dbReference>